<dbReference type="AlphaFoldDB" id="A0A268EDV6"/>
<sequence length="58" mass="6935">MNTARIQYTIEQERSKLHQMKRHYRDFNHPVVLRQSVLLDELINQYFISLKSTSSAAK</sequence>
<dbReference type="Proteomes" id="UP000435177">
    <property type="component" value="Unassembled WGS sequence"/>
</dbReference>
<reference evidence="2 3" key="1">
    <citation type="submission" date="2017-07" db="EMBL/GenBank/DDBJ databases">
        <title>Isolation and whole genome analysis of endospore-forming bacteria from heroin.</title>
        <authorList>
            <person name="Kalinowski J."/>
            <person name="Ahrens B."/>
            <person name="Al-Dilaimi A."/>
            <person name="Winkler A."/>
            <person name="Wibberg D."/>
            <person name="Schleenbecker U."/>
            <person name="Ruckert C."/>
            <person name="Wolfel R."/>
            <person name="Grass G."/>
        </authorList>
    </citation>
    <scope>NUCLEOTIDE SEQUENCE [LARGE SCALE GENOMIC DNA]</scope>
    <source>
        <strain evidence="2 3">7537-G1</strain>
    </source>
</reference>
<dbReference type="InterPro" id="IPR037208">
    <property type="entry name" value="Spo0E-like_sf"/>
</dbReference>
<dbReference type="InterPro" id="IPR018540">
    <property type="entry name" value="Spo0E-like"/>
</dbReference>
<organism evidence="2 3">
    <name type="scientific">Paenibacillus campinasensis</name>
    <dbReference type="NCBI Taxonomy" id="66347"/>
    <lineage>
        <taxon>Bacteria</taxon>
        <taxon>Bacillati</taxon>
        <taxon>Bacillota</taxon>
        <taxon>Bacilli</taxon>
        <taxon>Bacillales</taxon>
        <taxon>Paenibacillaceae</taxon>
        <taxon>Paenibacillus</taxon>
    </lineage>
</organism>
<dbReference type="OrthoDB" id="2639237at2"/>
<dbReference type="GO" id="GO:0043937">
    <property type="term" value="P:regulation of sporulation"/>
    <property type="evidence" value="ECO:0007669"/>
    <property type="project" value="InterPro"/>
</dbReference>
<reference evidence="1 4" key="2">
    <citation type="submission" date="2019-11" db="EMBL/GenBank/DDBJ databases">
        <title>Draft genome sequences of five Paenibacillus species of dairy origin.</title>
        <authorList>
            <person name="Olajide A.M."/>
            <person name="Chen S."/>
            <person name="Lapointe G."/>
        </authorList>
    </citation>
    <scope>NUCLEOTIDE SEQUENCE [LARGE SCALE GENOMIC DNA]</scope>
    <source>
        <strain evidence="1 4">3CS1</strain>
    </source>
</reference>
<comment type="caution">
    <text evidence="2">The sequence shown here is derived from an EMBL/GenBank/DDBJ whole genome shotgun (WGS) entry which is preliminary data.</text>
</comment>
<evidence type="ECO:0000313" key="3">
    <source>
        <dbReference type="Proteomes" id="UP000215596"/>
    </source>
</evidence>
<gene>
    <name evidence="2" type="ORF">CHH67_24770</name>
    <name evidence="1" type="ORF">GNP94_05000</name>
</gene>
<accession>A0A268EDV6</accession>
<evidence type="ECO:0000313" key="2">
    <source>
        <dbReference type="EMBL" id="PAD71304.1"/>
    </source>
</evidence>
<keyword evidence="4" id="KW-1185">Reference proteome</keyword>
<dbReference type="EMBL" id="WOAA01000002">
    <property type="protein sequence ID" value="MUG65362.1"/>
    <property type="molecule type" value="Genomic_DNA"/>
</dbReference>
<dbReference type="SUPFAM" id="SSF140500">
    <property type="entry name" value="BAS1536-like"/>
    <property type="match status" value="1"/>
</dbReference>
<evidence type="ECO:0000313" key="4">
    <source>
        <dbReference type="Proteomes" id="UP000435177"/>
    </source>
</evidence>
<dbReference type="GO" id="GO:0046983">
    <property type="term" value="F:protein dimerization activity"/>
    <property type="evidence" value="ECO:0007669"/>
    <property type="project" value="InterPro"/>
</dbReference>
<name>A0A268EDV6_9BACL</name>
<evidence type="ECO:0000313" key="1">
    <source>
        <dbReference type="EMBL" id="MUG65362.1"/>
    </source>
</evidence>
<dbReference type="Proteomes" id="UP000215596">
    <property type="component" value="Unassembled WGS sequence"/>
</dbReference>
<protein>
    <submittedName>
        <fullName evidence="1">Spo0E family sporulation regulatory protein-aspartic acid phosphatase</fullName>
    </submittedName>
    <submittedName>
        <fullName evidence="2">Sporulation protein Spo0E</fullName>
    </submittedName>
</protein>
<dbReference type="Gene3D" id="4.10.280.10">
    <property type="entry name" value="Helix-loop-helix DNA-binding domain"/>
    <property type="match status" value="1"/>
</dbReference>
<proteinExistence type="predicted"/>
<dbReference type="RefSeq" id="WP_095268042.1">
    <property type="nucleotide sequence ID" value="NZ_NPBY01000110.1"/>
</dbReference>
<dbReference type="EMBL" id="NPBY01000110">
    <property type="protein sequence ID" value="PAD71304.1"/>
    <property type="molecule type" value="Genomic_DNA"/>
</dbReference>
<dbReference type="InterPro" id="IPR036638">
    <property type="entry name" value="HLH_DNA-bd_sf"/>
</dbReference>
<dbReference type="Pfam" id="PF09388">
    <property type="entry name" value="SpoOE-like"/>
    <property type="match status" value="1"/>
</dbReference>